<name>A0A1V6UF36_9EURO</name>
<protein>
    <recommendedName>
        <fullName evidence="4">Nucleotide-diphospho-sugar transferase</fullName>
    </recommendedName>
</protein>
<keyword evidence="3" id="KW-1185">Reference proteome</keyword>
<evidence type="ECO:0008006" key="4">
    <source>
        <dbReference type="Google" id="ProtNLM"/>
    </source>
</evidence>
<dbReference type="InterPro" id="IPR029044">
    <property type="entry name" value="Nucleotide-diphossugar_trans"/>
</dbReference>
<dbReference type="AlphaFoldDB" id="A0A1V6UF36"/>
<dbReference type="Proteomes" id="UP000191500">
    <property type="component" value="Unassembled WGS sequence"/>
</dbReference>
<dbReference type="STRING" id="36646.A0A1V6UF36"/>
<evidence type="ECO:0000256" key="1">
    <source>
        <dbReference type="SAM" id="Phobius"/>
    </source>
</evidence>
<sequence length="341" mass="39429">MLPTLSKAARTIIAIIVLFFIVETLLILSNGRTSTHFYEFHHDPPPEPTDALDWSRFAYSQYVTNTPYLCNSVMLFETLDRLESKADRIMMYPSEFLPNENDNGTQSRLLRKARDEYKVKLVPIEIQSRSGGDSTWAESFTKLLAFNQTQYDRVLSLDSDATMLQHMDELFSMPPCPLALPRAYWLSPNERVLTSALLLIQPSHFEFDRIMKSIDASGRSDYDMEIMNRLYGDSALILPHRPYTMLTGELRNDDHSKYLGNSNETWNPDKVLKEAKFVHFSDWPVPKPWITPTSSIIEEKKPSCHMSISSGRLDDCRDRDYWLGLYADFTKRRKDICGDDI</sequence>
<keyword evidence="1" id="KW-0472">Membrane</keyword>
<dbReference type="PANTHER" id="PTHR11183">
    <property type="entry name" value="GLYCOGENIN SUBFAMILY MEMBER"/>
    <property type="match status" value="1"/>
</dbReference>
<dbReference type="SUPFAM" id="SSF53448">
    <property type="entry name" value="Nucleotide-diphospho-sugar transferases"/>
    <property type="match status" value="1"/>
</dbReference>
<evidence type="ECO:0000313" key="3">
    <source>
        <dbReference type="Proteomes" id="UP000191500"/>
    </source>
</evidence>
<gene>
    <name evidence="2" type="ORF">PENCOP_c010G00097</name>
</gene>
<dbReference type="EMBL" id="MDDG01000010">
    <property type="protein sequence ID" value="OQE37072.1"/>
    <property type="molecule type" value="Genomic_DNA"/>
</dbReference>
<reference evidence="3" key="1">
    <citation type="journal article" date="2017" name="Nat. Microbiol.">
        <title>Global analysis of biosynthetic gene clusters reveals vast potential of secondary metabolite production in Penicillium species.</title>
        <authorList>
            <person name="Nielsen J.C."/>
            <person name="Grijseels S."/>
            <person name="Prigent S."/>
            <person name="Ji B."/>
            <person name="Dainat J."/>
            <person name="Nielsen K.F."/>
            <person name="Frisvad J.C."/>
            <person name="Workman M."/>
            <person name="Nielsen J."/>
        </authorList>
    </citation>
    <scope>NUCLEOTIDE SEQUENCE [LARGE SCALE GENOMIC DNA]</scope>
    <source>
        <strain evidence="3">IBT 31321</strain>
    </source>
</reference>
<evidence type="ECO:0000313" key="2">
    <source>
        <dbReference type="EMBL" id="OQE37072.1"/>
    </source>
</evidence>
<feature type="transmembrane region" description="Helical" evidence="1">
    <location>
        <begin position="12"/>
        <end position="29"/>
    </location>
</feature>
<comment type="caution">
    <text evidence="2">The sequence shown here is derived from an EMBL/GenBank/DDBJ whole genome shotgun (WGS) entry which is preliminary data.</text>
</comment>
<dbReference type="Gene3D" id="3.90.550.10">
    <property type="entry name" value="Spore Coat Polysaccharide Biosynthesis Protein SpsA, Chain A"/>
    <property type="match status" value="1"/>
</dbReference>
<dbReference type="InterPro" id="IPR050587">
    <property type="entry name" value="GNT1/Glycosyltrans_8"/>
</dbReference>
<proteinExistence type="predicted"/>
<accession>A0A1V6UF36</accession>
<keyword evidence="1" id="KW-1133">Transmembrane helix</keyword>
<organism evidence="2 3">
    <name type="scientific">Penicillium coprophilum</name>
    <dbReference type="NCBI Taxonomy" id="36646"/>
    <lineage>
        <taxon>Eukaryota</taxon>
        <taxon>Fungi</taxon>
        <taxon>Dikarya</taxon>
        <taxon>Ascomycota</taxon>
        <taxon>Pezizomycotina</taxon>
        <taxon>Eurotiomycetes</taxon>
        <taxon>Eurotiomycetidae</taxon>
        <taxon>Eurotiales</taxon>
        <taxon>Aspergillaceae</taxon>
        <taxon>Penicillium</taxon>
    </lineage>
</organism>
<keyword evidence="1" id="KW-0812">Transmembrane</keyword>